<evidence type="ECO:0000313" key="3">
    <source>
        <dbReference type="EMBL" id="CCC54168.1"/>
    </source>
</evidence>
<dbReference type="OMA" id="IDEWEAP"/>
<evidence type="ECO:0000259" key="2">
    <source>
        <dbReference type="PROSITE" id="PS50053"/>
    </source>
</evidence>
<feature type="region of interest" description="Disordered" evidence="1">
    <location>
        <begin position="1"/>
        <end position="40"/>
    </location>
</feature>
<sequence length="129" mass="14299">MSEAEEYTDSADEWEAPPQAPLVDGDNDAAGQSKAKHSVLGQMGGEELELAGELVEIVFHMPNGSEVRRSHFMGQTVSYLKAQLDDVDGLPYERTTLFLKDRQLLDPLSLEDLPFVANEENHVTVRLAE</sequence>
<name>G0U984_TRYVY</name>
<proteinExistence type="predicted"/>
<dbReference type="SUPFAM" id="SSF54236">
    <property type="entry name" value="Ubiquitin-like"/>
    <property type="match status" value="1"/>
</dbReference>
<gene>
    <name evidence="3" type="ORF">TVY486_1116520</name>
</gene>
<dbReference type="PANTHER" id="PTHR41749">
    <property type="entry name" value="UBIQUITIN-LIKE DOMAIN-CONTAINING PROTEIN"/>
    <property type="match status" value="1"/>
</dbReference>
<dbReference type="InterPro" id="IPR000626">
    <property type="entry name" value="Ubiquitin-like_dom"/>
</dbReference>
<dbReference type="EMBL" id="HE573027">
    <property type="protein sequence ID" value="CCC54168.1"/>
    <property type="molecule type" value="Genomic_DNA"/>
</dbReference>
<reference evidence="3" key="1">
    <citation type="journal article" date="2012" name="Proc. Natl. Acad. Sci. U.S.A.">
        <title>Antigenic diversity is generated by distinct evolutionary mechanisms in African trypanosome species.</title>
        <authorList>
            <person name="Jackson A.P."/>
            <person name="Berry A."/>
            <person name="Aslett M."/>
            <person name="Allison H.C."/>
            <person name="Burton P."/>
            <person name="Vavrova-Anderson J."/>
            <person name="Brown R."/>
            <person name="Browne H."/>
            <person name="Corton N."/>
            <person name="Hauser H."/>
            <person name="Gamble J."/>
            <person name="Gilderthorp R."/>
            <person name="Marcello L."/>
            <person name="McQuillan J."/>
            <person name="Otto T.D."/>
            <person name="Quail M.A."/>
            <person name="Sanders M.J."/>
            <person name="van Tonder A."/>
            <person name="Ginger M.L."/>
            <person name="Field M.C."/>
            <person name="Barry J.D."/>
            <person name="Hertz-Fowler C."/>
            <person name="Berriman M."/>
        </authorList>
    </citation>
    <scope>NUCLEOTIDE SEQUENCE</scope>
    <source>
        <strain evidence="3">Y486</strain>
    </source>
</reference>
<accession>G0U984</accession>
<dbReference type="AlphaFoldDB" id="G0U984"/>
<protein>
    <recommendedName>
        <fullName evidence="2">Ubiquitin-like domain-containing protein</fullName>
    </recommendedName>
</protein>
<organism evidence="3">
    <name type="scientific">Trypanosoma vivax (strain Y486)</name>
    <dbReference type="NCBI Taxonomy" id="1055687"/>
    <lineage>
        <taxon>Eukaryota</taxon>
        <taxon>Discoba</taxon>
        <taxon>Euglenozoa</taxon>
        <taxon>Kinetoplastea</taxon>
        <taxon>Metakinetoplastina</taxon>
        <taxon>Trypanosomatida</taxon>
        <taxon>Trypanosomatidae</taxon>
        <taxon>Trypanosoma</taxon>
        <taxon>Duttonella</taxon>
    </lineage>
</organism>
<dbReference type="CDD" id="cd17039">
    <property type="entry name" value="Ubl_ubiquitin_like"/>
    <property type="match status" value="1"/>
</dbReference>
<dbReference type="VEuPathDB" id="TriTrypDB:TvY486_1116520"/>
<dbReference type="PROSITE" id="PS50053">
    <property type="entry name" value="UBIQUITIN_2"/>
    <property type="match status" value="1"/>
</dbReference>
<evidence type="ECO:0000256" key="1">
    <source>
        <dbReference type="SAM" id="MobiDB-lite"/>
    </source>
</evidence>
<feature type="compositionally biased region" description="Acidic residues" evidence="1">
    <location>
        <begin position="1"/>
        <end position="15"/>
    </location>
</feature>
<feature type="domain" description="Ubiquitin-like" evidence="2">
    <location>
        <begin position="55"/>
        <end position="129"/>
    </location>
</feature>
<dbReference type="InterPro" id="IPR029071">
    <property type="entry name" value="Ubiquitin-like_domsf"/>
</dbReference>
<dbReference type="PANTHER" id="PTHR41749:SF1">
    <property type="entry name" value="UBIQUITIN-LIKE DOMAIN-CONTAINING PROTEIN"/>
    <property type="match status" value="1"/>
</dbReference>